<dbReference type="InterPro" id="IPR052539">
    <property type="entry name" value="MGD_biosynthesis_adapter"/>
</dbReference>
<evidence type="ECO:0000259" key="1">
    <source>
        <dbReference type="Pfam" id="PF03205"/>
    </source>
</evidence>
<dbReference type="InterPro" id="IPR027417">
    <property type="entry name" value="P-loop_NTPase"/>
</dbReference>
<dbReference type="InterPro" id="IPR004435">
    <property type="entry name" value="MobB_dom"/>
</dbReference>
<dbReference type="SUPFAM" id="SSF52540">
    <property type="entry name" value="P-loop containing nucleoside triphosphate hydrolases"/>
    <property type="match status" value="1"/>
</dbReference>
<evidence type="ECO:0000313" key="2">
    <source>
        <dbReference type="EMBL" id="MSU02954.1"/>
    </source>
</evidence>
<reference evidence="2 3" key="1">
    <citation type="submission" date="2019-09" db="EMBL/GenBank/DDBJ databases">
        <title>In-depth cultivation of the pig gut microbiome towards novel bacterial diversity and tailored functional studies.</title>
        <authorList>
            <person name="Wylensek D."/>
            <person name="Hitch T.C.A."/>
            <person name="Clavel T."/>
        </authorList>
    </citation>
    <scope>NUCLEOTIDE SEQUENCE [LARGE SCALE GENOMIC DNA]</scope>
    <source>
        <strain evidence="2 3">WCA3-693-APC-4?</strain>
    </source>
</reference>
<sequence>MIPVFSVVGSKSNVGKTTVLCKIISELRNRGYRVGTIKHDVHGFEIDKPGKDTWLHAEAGANVVSISSPRKMAIIEQVEEEYTLDAVIEKIDNVDIIITEGYKNENKPKLEVFRKEVAEKLHSKDEELFGIITDKTFHKNIPQFDFTEIKEVVDLIEERFLRNKIN</sequence>
<dbReference type="PANTHER" id="PTHR40072:SF1">
    <property type="entry name" value="MOLYBDOPTERIN-GUANINE DINUCLEOTIDE BIOSYNTHESIS ADAPTER PROTEIN"/>
    <property type="match status" value="1"/>
</dbReference>
<accession>A0A6N7Y278</accession>
<comment type="caution">
    <text evidence="2">The sequence shown here is derived from an EMBL/GenBank/DDBJ whole genome shotgun (WGS) entry which is preliminary data.</text>
</comment>
<proteinExistence type="predicted"/>
<protein>
    <submittedName>
        <fullName evidence="2">Molybdopterin-guanine dinucleotide biosynthesis protein B</fullName>
    </submittedName>
</protein>
<organism evidence="2 3">
    <name type="scientific">Tissierella pigra</name>
    <dbReference type="NCBI Taxonomy" id="2607614"/>
    <lineage>
        <taxon>Bacteria</taxon>
        <taxon>Bacillati</taxon>
        <taxon>Bacillota</taxon>
        <taxon>Tissierellia</taxon>
        <taxon>Tissierellales</taxon>
        <taxon>Tissierellaceae</taxon>
        <taxon>Tissierella</taxon>
    </lineage>
</organism>
<name>A0A6N7Y278_9FIRM</name>
<dbReference type="GO" id="GO:0006777">
    <property type="term" value="P:Mo-molybdopterin cofactor biosynthetic process"/>
    <property type="evidence" value="ECO:0007669"/>
    <property type="project" value="InterPro"/>
</dbReference>
<evidence type="ECO:0000313" key="3">
    <source>
        <dbReference type="Proteomes" id="UP000469523"/>
    </source>
</evidence>
<dbReference type="EMBL" id="VUNQ01000049">
    <property type="protein sequence ID" value="MSU02954.1"/>
    <property type="molecule type" value="Genomic_DNA"/>
</dbReference>
<keyword evidence="3" id="KW-1185">Reference proteome</keyword>
<dbReference type="Pfam" id="PF03205">
    <property type="entry name" value="MobB"/>
    <property type="match status" value="1"/>
</dbReference>
<dbReference type="GO" id="GO:0005525">
    <property type="term" value="F:GTP binding"/>
    <property type="evidence" value="ECO:0007669"/>
    <property type="project" value="InterPro"/>
</dbReference>
<dbReference type="PANTHER" id="PTHR40072">
    <property type="entry name" value="MOLYBDOPTERIN-GUANINE DINUCLEOTIDE BIOSYNTHESIS ADAPTER PROTEIN-RELATED"/>
    <property type="match status" value="1"/>
</dbReference>
<dbReference type="Proteomes" id="UP000469523">
    <property type="component" value="Unassembled WGS sequence"/>
</dbReference>
<dbReference type="RefSeq" id="WP_154442273.1">
    <property type="nucleotide sequence ID" value="NZ_JAHLPJ010000001.1"/>
</dbReference>
<dbReference type="Gene3D" id="3.40.50.300">
    <property type="entry name" value="P-loop containing nucleotide triphosphate hydrolases"/>
    <property type="match status" value="1"/>
</dbReference>
<dbReference type="CDD" id="cd03116">
    <property type="entry name" value="MobB"/>
    <property type="match status" value="1"/>
</dbReference>
<feature type="domain" description="Molybdopterin-guanine dinucleotide biosynthesis protein B (MobB)" evidence="1">
    <location>
        <begin position="5"/>
        <end position="134"/>
    </location>
</feature>
<dbReference type="NCBIfam" id="TIGR00176">
    <property type="entry name" value="mobB"/>
    <property type="match status" value="1"/>
</dbReference>
<dbReference type="AlphaFoldDB" id="A0A6N7Y278"/>
<gene>
    <name evidence="2" type="primary">mobB</name>
    <name evidence="2" type="ORF">FYJ83_15940</name>
</gene>